<accession>A0A9N9BSD4</accession>
<protein>
    <submittedName>
        <fullName evidence="1">1533_t:CDS:1</fullName>
    </submittedName>
</protein>
<reference evidence="1" key="1">
    <citation type="submission" date="2021-06" db="EMBL/GenBank/DDBJ databases">
        <authorList>
            <person name="Kallberg Y."/>
            <person name="Tangrot J."/>
            <person name="Rosling A."/>
        </authorList>
    </citation>
    <scope>NUCLEOTIDE SEQUENCE</scope>
    <source>
        <strain evidence="1">IN212</strain>
    </source>
</reference>
<organism evidence="1 2">
    <name type="scientific">Racocetra fulgida</name>
    <dbReference type="NCBI Taxonomy" id="60492"/>
    <lineage>
        <taxon>Eukaryota</taxon>
        <taxon>Fungi</taxon>
        <taxon>Fungi incertae sedis</taxon>
        <taxon>Mucoromycota</taxon>
        <taxon>Glomeromycotina</taxon>
        <taxon>Glomeromycetes</taxon>
        <taxon>Diversisporales</taxon>
        <taxon>Gigasporaceae</taxon>
        <taxon>Racocetra</taxon>
    </lineage>
</organism>
<keyword evidence="2" id="KW-1185">Reference proteome</keyword>
<dbReference type="OrthoDB" id="2464391at2759"/>
<evidence type="ECO:0000313" key="2">
    <source>
        <dbReference type="Proteomes" id="UP000789396"/>
    </source>
</evidence>
<gene>
    <name evidence="1" type="ORF">RFULGI_LOCUS5778</name>
</gene>
<comment type="caution">
    <text evidence="1">The sequence shown here is derived from an EMBL/GenBank/DDBJ whole genome shotgun (WGS) entry which is preliminary data.</text>
</comment>
<dbReference type="EMBL" id="CAJVPZ010006890">
    <property type="protein sequence ID" value="CAG8579299.1"/>
    <property type="molecule type" value="Genomic_DNA"/>
</dbReference>
<sequence>YDVVCEVETMFQKAIQKDSKKKAIEVQELLKLRTFVLRVAKKEGWKVAAKIPKLALSEKDKFKELLTEARK</sequence>
<dbReference type="Proteomes" id="UP000789396">
    <property type="component" value="Unassembled WGS sequence"/>
</dbReference>
<name>A0A9N9BSD4_9GLOM</name>
<proteinExistence type="predicted"/>
<dbReference type="AlphaFoldDB" id="A0A9N9BSD4"/>
<evidence type="ECO:0000313" key="1">
    <source>
        <dbReference type="EMBL" id="CAG8579299.1"/>
    </source>
</evidence>
<feature type="non-terminal residue" evidence="1">
    <location>
        <position position="1"/>
    </location>
</feature>